<dbReference type="Proteomes" id="UP001595974">
    <property type="component" value="Unassembled WGS sequence"/>
</dbReference>
<evidence type="ECO:0000313" key="2">
    <source>
        <dbReference type="Proteomes" id="UP001595974"/>
    </source>
</evidence>
<gene>
    <name evidence="1" type="ORF">ACFPTN_00490</name>
</gene>
<organism evidence="1 2">
    <name type="scientific">Thauera sinica</name>
    <dbReference type="NCBI Taxonomy" id="2665146"/>
    <lineage>
        <taxon>Bacteria</taxon>
        <taxon>Pseudomonadati</taxon>
        <taxon>Pseudomonadota</taxon>
        <taxon>Betaproteobacteria</taxon>
        <taxon>Rhodocyclales</taxon>
        <taxon>Zoogloeaceae</taxon>
        <taxon>Thauera</taxon>
    </lineage>
</organism>
<proteinExistence type="predicted"/>
<protein>
    <submittedName>
        <fullName evidence="1">Uncharacterized protein</fullName>
    </submittedName>
</protein>
<dbReference type="EMBL" id="JBHSOG010000005">
    <property type="protein sequence ID" value="MFC5767842.1"/>
    <property type="molecule type" value="Genomic_DNA"/>
</dbReference>
<comment type="caution">
    <text evidence="1">The sequence shown here is derived from an EMBL/GenBank/DDBJ whole genome shotgun (WGS) entry which is preliminary data.</text>
</comment>
<sequence length="88" mass="9843">MPEYVMQKKELAQAALKLRDVLCVAKEDFLKEGCPGSAGCVDYALELLNPILDLCIAKKLEESFYFTAYMGRIMGDHLGYSKYSAILV</sequence>
<evidence type="ECO:0000313" key="1">
    <source>
        <dbReference type="EMBL" id="MFC5767842.1"/>
    </source>
</evidence>
<dbReference type="RefSeq" id="WP_157748668.1">
    <property type="nucleotide sequence ID" value="NZ_JBHSOG010000005.1"/>
</dbReference>
<reference evidence="2" key="1">
    <citation type="journal article" date="2019" name="Int. J. Syst. Evol. Microbiol.">
        <title>The Global Catalogue of Microorganisms (GCM) 10K type strain sequencing project: providing services to taxonomists for standard genome sequencing and annotation.</title>
        <authorList>
            <consortium name="The Broad Institute Genomics Platform"/>
            <consortium name="The Broad Institute Genome Sequencing Center for Infectious Disease"/>
            <person name="Wu L."/>
            <person name="Ma J."/>
        </authorList>
    </citation>
    <scope>NUCLEOTIDE SEQUENCE [LARGE SCALE GENOMIC DNA]</scope>
    <source>
        <strain evidence="2">SHR3</strain>
    </source>
</reference>
<keyword evidence="2" id="KW-1185">Reference proteome</keyword>
<name>A0ABW1AKT8_9RHOO</name>
<accession>A0ABW1AKT8</accession>